<evidence type="ECO:0000313" key="2">
    <source>
        <dbReference type="EMBL" id="KAL1845416.1"/>
    </source>
</evidence>
<reference evidence="2 3" key="1">
    <citation type="journal article" date="2024" name="IMA Fungus">
        <title>IMA Genome - F19 : A genome assembly and annotation guide to empower mycologists, including annotated draft genome sequences of Ceratocystis pirilliformis, Diaporthe australafricana, Fusarium ophioides, Paecilomyces lecythidis, and Sporothrix stenoceras.</title>
        <authorList>
            <person name="Aylward J."/>
            <person name="Wilson A.M."/>
            <person name="Visagie C.M."/>
            <person name="Spraker J."/>
            <person name="Barnes I."/>
            <person name="Buitendag C."/>
            <person name="Ceriani C."/>
            <person name="Del Mar Angel L."/>
            <person name="du Plessis D."/>
            <person name="Fuchs T."/>
            <person name="Gasser K."/>
            <person name="Kramer D."/>
            <person name="Li W."/>
            <person name="Munsamy K."/>
            <person name="Piso A."/>
            <person name="Price J.L."/>
            <person name="Sonnekus B."/>
            <person name="Thomas C."/>
            <person name="van der Nest A."/>
            <person name="van Dijk A."/>
            <person name="van Heerden A."/>
            <person name="van Vuuren N."/>
            <person name="Yilmaz N."/>
            <person name="Duong T.A."/>
            <person name="van der Merwe N.A."/>
            <person name="Wingfield M.J."/>
            <person name="Wingfield B.D."/>
        </authorList>
    </citation>
    <scope>NUCLEOTIDE SEQUENCE [LARGE SCALE GENOMIC DNA]</scope>
    <source>
        <strain evidence="2 3">CMW 18300</strain>
    </source>
</reference>
<feature type="compositionally biased region" description="Polar residues" evidence="1">
    <location>
        <begin position="80"/>
        <end position="92"/>
    </location>
</feature>
<keyword evidence="3" id="KW-1185">Reference proteome</keyword>
<accession>A0ABR3VUV1</accession>
<feature type="region of interest" description="Disordered" evidence="1">
    <location>
        <begin position="1"/>
        <end position="123"/>
    </location>
</feature>
<feature type="compositionally biased region" description="Basic and acidic residues" evidence="1">
    <location>
        <begin position="103"/>
        <end position="112"/>
    </location>
</feature>
<feature type="compositionally biased region" description="Low complexity" evidence="1">
    <location>
        <begin position="56"/>
        <end position="69"/>
    </location>
</feature>
<protein>
    <submittedName>
        <fullName evidence="2">Uncharacterized protein</fullName>
    </submittedName>
</protein>
<organism evidence="2 3">
    <name type="scientific">Diaporthe australafricana</name>
    <dbReference type="NCBI Taxonomy" id="127596"/>
    <lineage>
        <taxon>Eukaryota</taxon>
        <taxon>Fungi</taxon>
        <taxon>Dikarya</taxon>
        <taxon>Ascomycota</taxon>
        <taxon>Pezizomycotina</taxon>
        <taxon>Sordariomycetes</taxon>
        <taxon>Sordariomycetidae</taxon>
        <taxon>Diaporthales</taxon>
        <taxon>Diaporthaceae</taxon>
        <taxon>Diaporthe</taxon>
    </lineage>
</organism>
<dbReference type="EMBL" id="JAWRVE010000316">
    <property type="protein sequence ID" value="KAL1845416.1"/>
    <property type="molecule type" value="Genomic_DNA"/>
</dbReference>
<feature type="region of interest" description="Disordered" evidence="1">
    <location>
        <begin position="212"/>
        <end position="233"/>
    </location>
</feature>
<gene>
    <name evidence="2" type="ORF">Daus18300_014544</name>
</gene>
<evidence type="ECO:0000256" key="1">
    <source>
        <dbReference type="SAM" id="MobiDB-lite"/>
    </source>
</evidence>
<evidence type="ECO:0000313" key="3">
    <source>
        <dbReference type="Proteomes" id="UP001583177"/>
    </source>
</evidence>
<dbReference type="Proteomes" id="UP001583177">
    <property type="component" value="Unassembled WGS sequence"/>
</dbReference>
<sequence length="315" mass="33722">MFAPRSPGAAGKNKRKRSGSECPSSTADPVVRLSPTRGHENVRALSQPQSMPFLPPSSLQSGSLGLGDDPVSRHSPVDTIANSSGDEPSRGQSMIAKKKKLPKRVEQPKAHGDQPIILAPSGRPYLQFQDGSKSLGILIPDGWKPHSQPGSDRQYPCPKAHRDCLFNDNLDGTIEIISQRRPDGQGRVVVSQVPRPLMSDAGPSLVVSDLGEAESRDVSKDAPNTAEANQQGDKRQVVTTWDAVNSTYDCVPAAFEECPGDATISFLASLPAAEGALAANDKKGPGKVFRIPDYRWGKLYNLKAALVQAHGLHAE</sequence>
<comment type="caution">
    <text evidence="2">The sequence shown here is derived from an EMBL/GenBank/DDBJ whole genome shotgun (WGS) entry which is preliminary data.</text>
</comment>
<proteinExistence type="predicted"/>
<name>A0ABR3VUV1_9PEZI</name>